<name>A0A1I5RY19_9BACT</name>
<reference evidence="1 2" key="1">
    <citation type="submission" date="2016-10" db="EMBL/GenBank/DDBJ databases">
        <authorList>
            <person name="de Groot N.N."/>
        </authorList>
    </citation>
    <scope>NUCLEOTIDE SEQUENCE [LARGE SCALE GENOMIC DNA]</scope>
    <source>
        <strain evidence="1 2">EP1-55-1</strain>
    </source>
</reference>
<organism evidence="1 2">
    <name type="scientific">Hydrogenimonas thermophila</name>
    <dbReference type="NCBI Taxonomy" id="223786"/>
    <lineage>
        <taxon>Bacteria</taxon>
        <taxon>Pseudomonadati</taxon>
        <taxon>Campylobacterota</taxon>
        <taxon>Epsilonproteobacteria</taxon>
        <taxon>Campylobacterales</taxon>
        <taxon>Hydrogenimonadaceae</taxon>
        <taxon>Hydrogenimonas</taxon>
    </lineage>
</organism>
<dbReference type="EMBL" id="FOXB01000029">
    <property type="protein sequence ID" value="SFP63314.1"/>
    <property type="molecule type" value="Genomic_DNA"/>
</dbReference>
<dbReference type="AlphaFoldDB" id="A0A1I5RY19"/>
<dbReference type="Proteomes" id="UP000199227">
    <property type="component" value="Unassembled WGS sequence"/>
</dbReference>
<protein>
    <submittedName>
        <fullName evidence="1">Uncharacterized protein</fullName>
    </submittedName>
</protein>
<evidence type="ECO:0000313" key="1">
    <source>
        <dbReference type="EMBL" id="SFP63314.1"/>
    </source>
</evidence>
<proteinExistence type="predicted"/>
<sequence length="39" mass="4715">MRKKKASLFAFLVYYEFLECILAYKNSVYRFKKGILNAF</sequence>
<keyword evidence="2" id="KW-1185">Reference proteome</keyword>
<evidence type="ECO:0000313" key="2">
    <source>
        <dbReference type="Proteomes" id="UP000199227"/>
    </source>
</evidence>
<accession>A0A1I5RY19</accession>
<gene>
    <name evidence="1" type="ORF">SAMN05216234_12926</name>
</gene>